<reference evidence="2 3" key="1">
    <citation type="journal article" date="2015" name="Stand. Genomic Sci.">
        <title>Genomic Encyclopedia of Bacterial and Archaeal Type Strains, Phase III: the genomes of soil and plant-associated and newly described type strains.</title>
        <authorList>
            <person name="Whitman W.B."/>
            <person name="Woyke T."/>
            <person name="Klenk H.P."/>
            <person name="Zhou Y."/>
            <person name="Lilburn T.G."/>
            <person name="Beck B.J."/>
            <person name="De Vos P."/>
            <person name="Vandamme P."/>
            <person name="Eisen J.A."/>
            <person name="Garrity G."/>
            <person name="Hugenholtz P."/>
            <person name="Kyrpides N.C."/>
        </authorList>
    </citation>
    <scope>NUCLEOTIDE SEQUENCE [LARGE SCALE GENOMIC DNA]</scope>
    <source>
        <strain evidence="2 3">CV53</strain>
    </source>
</reference>
<feature type="domain" description="DUF3870" evidence="1">
    <location>
        <begin position="12"/>
        <end position="104"/>
    </location>
</feature>
<dbReference type="AlphaFoldDB" id="A0A4R2B2G7"/>
<name>A0A4R2B2G7_9BACI</name>
<dbReference type="InterPro" id="IPR024617">
    <property type="entry name" value="DUF3870"/>
</dbReference>
<dbReference type="RefSeq" id="WP_132011250.1">
    <property type="nucleotide sequence ID" value="NZ_JABUHM010000017.1"/>
</dbReference>
<evidence type="ECO:0000313" key="3">
    <source>
        <dbReference type="Proteomes" id="UP000295689"/>
    </source>
</evidence>
<organism evidence="2 3">
    <name type="scientific">Mesobacillus foraminis</name>
    <dbReference type="NCBI Taxonomy" id="279826"/>
    <lineage>
        <taxon>Bacteria</taxon>
        <taxon>Bacillati</taxon>
        <taxon>Bacillota</taxon>
        <taxon>Bacilli</taxon>
        <taxon>Bacillales</taxon>
        <taxon>Bacillaceae</taxon>
        <taxon>Mesobacillus</taxon>
    </lineage>
</organism>
<proteinExistence type="predicted"/>
<protein>
    <submittedName>
        <fullName evidence="2">Uncharacterized protein DUF3870</fullName>
    </submittedName>
</protein>
<sequence>MEIDYTDPNIMYFVGNSNPPVNTSVKQTFGNIAIGLLIDIRTSTILDASITLVSPLSMEFIRAQLVGRNLDSEIEEIIKNVERYQGPALKSIIVALRAVHNRYRSFIYSNEKVKI</sequence>
<evidence type="ECO:0000313" key="2">
    <source>
        <dbReference type="EMBL" id="TCN19714.1"/>
    </source>
</evidence>
<dbReference type="Proteomes" id="UP000295689">
    <property type="component" value="Unassembled WGS sequence"/>
</dbReference>
<comment type="caution">
    <text evidence="2">The sequence shown here is derived from an EMBL/GenBank/DDBJ whole genome shotgun (WGS) entry which is preliminary data.</text>
</comment>
<evidence type="ECO:0000259" key="1">
    <source>
        <dbReference type="Pfam" id="PF12986"/>
    </source>
</evidence>
<keyword evidence="3" id="KW-1185">Reference proteome</keyword>
<accession>A0A4R2B2G7</accession>
<gene>
    <name evidence="2" type="ORF">EV146_11616</name>
</gene>
<dbReference type="EMBL" id="SLVV01000016">
    <property type="protein sequence ID" value="TCN19714.1"/>
    <property type="molecule type" value="Genomic_DNA"/>
</dbReference>
<dbReference type="Pfam" id="PF12986">
    <property type="entry name" value="DUF3870"/>
    <property type="match status" value="1"/>
</dbReference>